<dbReference type="CDD" id="cd08023">
    <property type="entry name" value="GH16_laminarinase_like"/>
    <property type="match status" value="1"/>
</dbReference>
<dbReference type="InterPro" id="IPR013320">
    <property type="entry name" value="ConA-like_dom_sf"/>
</dbReference>
<evidence type="ECO:0000313" key="4">
    <source>
        <dbReference type="Proteomes" id="UP001501842"/>
    </source>
</evidence>
<protein>
    <recommendedName>
        <fullName evidence="2">GH16 domain-containing protein</fullName>
    </recommendedName>
</protein>
<accession>A0ABP6GGI4</accession>
<gene>
    <name evidence="3" type="ORF">GCM10010439_18300</name>
</gene>
<comment type="similarity">
    <text evidence="1">Belongs to the glycosyl hydrolase 16 family.</text>
</comment>
<organism evidence="3 4">
    <name type="scientific">Actinocorallia aurantiaca</name>
    <dbReference type="NCBI Taxonomy" id="46204"/>
    <lineage>
        <taxon>Bacteria</taxon>
        <taxon>Bacillati</taxon>
        <taxon>Actinomycetota</taxon>
        <taxon>Actinomycetes</taxon>
        <taxon>Streptosporangiales</taxon>
        <taxon>Thermomonosporaceae</taxon>
        <taxon>Actinocorallia</taxon>
    </lineage>
</organism>
<dbReference type="InterPro" id="IPR050546">
    <property type="entry name" value="Glycosyl_Hydrlase_16"/>
</dbReference>
<proteinExistence type="inferred from homology"/>
<keyword evidence="4" id="KW-1185">Reference proteome</keyword>
<dbReference type="PANTHER" id="PTHR10963">
    <property type="entry name" value="GLYCOSYL HYDROLASE-RELATED"/>
    <property type="match status" value="1"/>
</dbReference>
<dbReference type="Pfam" id="PF00722">
    <property type="entry name" value="Glyco_hydro_16"/>
    <property type="match status" value="1"/>
</dbReference>
<evidence type="ECO:0000313" key="3">
    <source>
        <dbReference type="EMBL" id="GAA2723323.1"/>
    </source>
</evidence>
<name>A0ABP6GGI4_9ACTN</name>
<dbReference type="PROSITE" id="PS51762">
    <property type="entry name" value="GH16_2"/>
    <property type="match status" value="1"/>
</dbReference>
<evidence type="ECO:0000259" key="2">
    <source>
        <dbReference type="PROSITE" id="PS51762"/>
    </source>
</evidence>
<sequence>MAVGGLVLGALAGAGLSASLRDGPPGPGLVFSDEFDGPAGPPDLDKWNLIDGHLGYNDELDYYRPENAALDGRGRLVITARDDNAHLFDCRPRRCAATSARLTTEGRFTFTYGRIEARIKVPGGQGMWPAFWARRDPPDAGRGEIDVMEILGRDPGAVHSSLHGDRDLDVTDTYRLPDGQDFAGDFHVFAAEWRKDGICFSVDGLTHACRKKAATPGWEFDRPYFLLLNLAVGGDWAEGPDKSTKFPRHMLVDYVRVSRLG</sequence>
<dbReference type="SUPFAM" id="SSF49899">
    <property type="entry name" value="Concanavalin A-like lectins/glucanases"/>
    <property type="match status" value="1"/>
</dbReference>
<dbReference type="PANTHER" id="PTHR10963:SF55">
    <property type="entry name" value="GLYCOSIDE HYDROLASE FAMILY 16 PROTEIN"/>
    <property type="match status" value="1"/>
</dbReference>
<evidence type="ECO:0000256" key="1">
    <source>
        <dbReference type="ARBA" id="ARBA00006865"/>
    </source>
</evidence>
<reference evidence="4" key="1">
    <citation type="journal article" date="2019" name="Int. J. Syst. Evol. Microbiol.">
        <title>The Global Catalogue of Microorganisms (GCM) 10K type strain sequencing project: providing services to taxonomists for standard genome sequencing and annotation.</title>
        <authorList>
            <consortium name="The Broad Institute Genomics Platform"/>
            <consortium name="The Broad Institute Genome Sequencing Center for Infectious Disease"/>
            <person name="Wu L."/>
            <person name="Ma J."/>
        </authorList>
    </citation>
    <scope>NUCLEOTIDE SEQUENCE [LARGE SCALE GENOMIC DNA]</scope>
    <source>
        <strain evidence="4">JCM 8201</strain>
    </source>
</reference>
<dbReference type="Proteomes" id="UP001501842">
    <property type="component" value="Unassembled WGS sequence"/>
</dbReference>
<feature type="domain" description="GH16" evidence="2">
    <location>
        <begin position="19"/>
        <end position="261"/>
    </location>
</feature>
<comment type="caution">
    <text evidence="3">The sequence shown here is derived from an EMBL/GenBank/DDBJ whole genome shotgun (WGS) entry which is preliminary data.</text>
</comment>
<dbReference type="InterPro" id="IPR000757">
    <property type="entry name" value="Beta-glucanase-like"/>
</dbReference>
<dbReference type="Gene3D" id="2.60.120.200">
    <property type="match status" value="1"/>
</dbReference>
<dbReference type="EMBL" id="BAAATZ010000006">
    <property type="protein sequence ID" value="GAA2723323.1"/>
    <property type="molecule type" value="Genomic_DNA"/>
</dbReference>